<dbReference type="Proteomes" id="UP001139031">
    <property type="component" value="Unassembled WGS sequence"/>
</dbReference>
<evidence type="ECO:0000256" key="1">
    <source>
        <dbReference type="SAM" id="MobiDB-lite"/>
    </source>
</evidence>
<feature type="compositionally biased region" description="Basic and acidic residues" evidence="1">
    <location>
        <begin position="34"/>
        <end position="44"/>
    </location>
</feature>
<name>A0ABS7U113_9BACT</name>
<comment type="caution">
    <text evidence="2">The sequence shown here is derived from an EMBL/GenBank/DDBJ whole genome shotgun (WGS) entry which is preliminary data.</text>
</comment>
<accession>A0ABS7U113</accession>
<feature type="region of interest" description="Disordered" evidence="1">
    <location>
        <begin position="1"/>
        <end position="44"/>
    </location>
</feature>
<dbReference type="EMBL" id="JAIRAU010000045">
    <property type="protein sequence ID" value="MBZ5714040.1"/>
    <property type="molecule type" value="Genomic_DNA"/>
</dbReference>
<dbReference type="RefSeq" id="WP_224195775.1">
    <property type="nucleotide sequence ID" value="NZ_JAIRAU010000045.1"/>
</dbReference>
<sequence length="59" mass="6532">MNHEQGAALPISLDRGGDPLFPSPSVPRLVSQRDGSRKIGEGRRMTGHEFCEKAIDERE</sequence>
<organism evidence="2 3">
    <name type="scientific">Nannocystis pusilla</name>
    <dbReference type="NCBI Taxonomy" id="889268"/>
    <lineage>
        <taxon>Bacteria</taxon>
        <taxon>Pseudomonadati</taxon>
        <taxon>Myxococcota</taxon>
        <taxon>Polyangia</taxon>
        <taxon>Nannocystales</taxon>
        <taxon>Nannocystaceae</taxon>
        <taxon>Nannocystis</taxon>
    </lineage>
</organism>
<gene>
    <name evidence="2" type="ORF">K7C98_32810</name>
</gene>
<evidence type="ECO:0000313" key="3">
    <source>
        <dbReference type="Proteomes" id="UP001139031"/>
    </source>
</evidence>
<protein>
    <submittedName>
        <fullName evidence="2">Uncharacterized protein</fullName>
    </submittedName>
</protein>
<proteinExistence type="predicted"/>
<evidence type="ECO:0000313" key="2">
    <source>
        <dbReference type="EMBL" id="MBZ5714040.1"/>
    </source>
</evidence>
<keyword evidence="3" id="KW-1185">Reference proteome</keyword>
<reference evidence="2" key="1">
    <citation type="submission" date="2021-08" db="EMBL/GenBank/DDBJ databases">
        <authorList>
            <person name="Stevens D.C."/>
        </authorList>
    </citation>
    <scope>NUCLEOTIDE SEQUENCE</scope>
    <source>
        <strain evidence="2">DSM 53165</strain>
    </source>
</reference>